<evidence type="ECO:0000256" key="3">
    <source>
        <dbReference type="ARBA" id="ARBA00022729"/>
    </source>
</evidence>
<organism evidence="9">
    <name type="scientific">uncultured Sulfurovum sp</name>
    <dbReference type="NCBI Taxonomy" id="269237"/>
    <lineage>
        <taxon>Bacteria</taxon>
        <taxon>Pseudomonadati</taxon>
        <taxon>Campylobacterota</taxon>
        <taxon>Epsilonproteobacteria</taxon>
        <taxon>Campylobacterales</taxon>
        <taxon>Sulfurovaceae</taxon>
        <taxon>Sulfurovum</taxon>
        <taxon>environmental samples</taxon>
    </lineage>
</organism>
<evidence type="ECO:0000256" key="2">
    <source>
        <dbReference type="ARBA" id="ARBA00022670"/>
    </source>
</evidence>
<keyword evidence="6" id="KW-0788">Thiol protease</keyword>
<dbReference type="InterPro" id="IPR018392">
    <property type="entry name" value="LysM"/>
</dbReference>
<dbReference type="GO" id="GO:0006508">
    <property type="term" value="P:proteolysis"/>
    <property type="evidence" value="ECO:0007669"/>
    <property type="project" value="UniProtKB-KW"/>
</dbReference>
<dbReference type="Gene3D" id="3.90.1720.10">
    <property type="entry name" value="endopeptidase domain like (from Nostoc punctiforme)"/>
    <property type="match status" value="1"/>
</dbReference>
<keyword evidence="2" id="KW-0645">Protease</keyword>
<name>A0A6S6TG33_9BACT</name>
<dbReference type="PANTHER" id="PTHR47053:SF1">
    <property type="entry name" value="MUREIN DD-ENDOPEPTIDASE MEPH-RELATED"/>
    <property type="match status" value="1"/>
</dbReference>
<dbReference type="SUPFAM" id="SSF54001">
    <property type="entry name" value="Cysteine proteinases"/>
    <property type="match status" value="1"/>
</dbReference>
<dbReference type="Gene3D" id="3.10.350.10">
    <property type="entry name" value="LysM domain"/>
    <property type="match status" value="1"/>
</dbReference>
<dbReference type="SUPFAM" id="SSF54106">
    <property type="entry name" value="LysM domain"/>
    <property type="match status" value="1"/>
</dbReference>
<dbReference type="GO" id="GO:0008234">
    <property type="term" value="F:cysteine-type peptidase activity"/>
    <property type="evidence" value="ECO:0007669"/>
    <property type="project" value="UniProtKB-KW"/>
</dbReference>
<accession>A0A6S6TG33</accession>
<evidence type="ECO:0000313" key="9">
    <source>
        <dbReference type="EMBL" id="CAA6813995.1"/>
    </source>
</evidence>
<dbReference type="CDD" id="cd00118">
    <property type="entry name" value="LysM"/>
    <property type="match status" value="1"/>
</dbReference>
<feature type="domain" description="NlpC/P60" evidence="8">
    <location>
        <begin position="150"/>
        <end position="275"/>
    </location>
</feature>
<keyword evidence="3" id="KW-0732">Signal</keyword>
<dbReference type="SMART" id="SM00257">
    <property type="entry name" value="LysM"/>
    <property type="match status" value="1"/>
</dbReference>
<evidence type="ECO:0000256" key="5">
    <source>
        <dbReference type="ARBA" id="ARBA00022801"/>
    </source>
</evidence>
<dbReference type="EMBL" id="CACVAS010000066">
    <property type="protein sequence ID" value="CAA6813995.1"/>
    <property type="molecule type" value="Genomic_DNA"/>
</dbReference>
<proteinExistence type="inferred from homology"/>
<dbReference type="InterPro" id="IPR000064">
    <property type="entry name" value="NLP_P60_dom"/>
</dbReference>
<dbReference type="AlphaFoldDB" id="A0A6S6TG33"/>
<evidence type="ECO:0000259" key="8">
    <source>
        <dbReference type="PROSITE" id="PS51935"/>
    </source>
</evidence>
<gene>
    <name evidence="9" type="ORF">HELGO_WM3641</name>
</gene>
<dbReference type="InterPro" id="IPR036779">
    <property type="entry name" value="LysM_dom_sf"/>
</dbReference>
<reference evidence="9" key="1">
    <citation type="submission" date="2020-01" db="EMBL/GenBank/DDBJ databases">
        <authorList>
            <person name="Meier V. D."/>
            <person name="Meier V D."/>
        </authorList>
    </citation>
    <scope>NUCLEOTIDE SEQUENCE</scope>
    <source>
        <strain evidence="9">HLG_WM_MAG_01</strain>
    </source>
</reference>
<dbReference type="PROSITE" id="PS51782">
    <property type="entry name" value="LYSM"/>
    <property type="match status" value="1"/>
</dbReference>
<evidence type="ECO:0000256" key="1">
    <source>
        <dbReference type="ARBA" id="ARBA00007074"/>
    </source>
</evidence>
<protein>
    <submittedName>
        <fullName evidence="9">Invasion associated protein p60</fullName>
    </submittedName>
</protein>
<feature type="domain" description="LysM" evidence="7">
    <location>
        <begin position="22"/>
        <end position="66"/>
    </location>
</feature>
<evidence type="ECO:0000256" key="4">
    <source>
        <dbReference type="ARBA" id="ARBA00022737"/>
    </source>
</evidence>
<dbReference type="PANTHER" id="PTHR47053">
    <property type="entry name" value="MUREIN DD-ENDOPEPTIDASE MEPH-RELATED"/>
    <property type="match status" value="1"/>
</dbReference>
<dbReference type="InterPro" id="IPR051202">
    <property type="entry name" value="Peptidase_C40"/>
</dbReference>
<sequence length="275" mass="31407">MKKLLLLIVLFIITGVTSNKIELHTVTSGDTLYDIARANHTTIEKICTMNNVKKEDVLRIGTVLKIPMQTISRQEEAKTTQVLAQRAAQRLEIPTEHILLHTNTKTTLKKKEILNTLPKVVQVPKVPQVIQLTQSKDTSKKPVKKIVKHTKIRKSIIRVAKKKLGSRYVWGATGKKNTFDCSGFTSYVYKKHGIHIPRTSRNQAKYGKYVKRDKLKKGDLVFFDTSKKRKGYVNHVGIYLGDNRFIHASSAKKRVIVSKLNKFYAQRYKGARRPS</sequence>
<evidence type="ECO:0000259" key="7">
    <source>
        <dbReference type="PROSITE" id="PS51782"/>
    </source>
</evidence>
<dbReference type="PROSITE" id="PS51935">
    <property type="entry name" value="NLPC_P60"/>
    <property type="match status" value="1"/>
</dbReference>
<keyword evidence="5" id="KW-0378">Hydrolase</keyword>
<dbReference type="InterPro" id="IPR038765">
    <property type="entry name" value="Papain-like_cys_pep_sf"/>
</dbReference>
<keyword evidence="4" id="KW-0677">Repeat</keyword>
<comment type="similarity">
    <text evidence="1">Belongs to the peptidase C40 family.</text>
</comment>
<dbReference type="Pfam" id="PF01476">
    <property type="entry name" value="LysM"/>
    <property type="match status" value="1"/>
</dbReference>
<evidence type="ECO:0000256" key="6">
    <source>
        <dbReference type="ARBA" id="ARBA00022807"/>
    </source>
</evidence>
<dbReference type="Pfam" id="PF00877">
    <property type="entry name" value="NLPC_P60"/>
    <property type="match status" value="1"/>
</dbReference>